<reference evidence="1" key="1">
    <citation type="submission" date="2022-07" db="EMBL/GenBank/DDBJ databases">
        <title>Phylogenomic reconstructions and comparative analyses of Kickxellomycotina fungi.</title>
        <authorList>
            <person name="Reynolds N.K."/>
            <person name="Stajich J.E."/>
            <person name="Barry K."/>
            <person name="Grigoriev I.V."/>
            <person name="Crous P."/>
            <person name="Smith M.E."/>
        </authorList>
    </citation>
    <scope>NUCLEOTIDE SEQUENCE</scope>
    <source>
        <strain evidence="1">NRRL 5244</strain>
    </source>
</reference>
<evidence type="ECO:0000313" key="1">
    <source>
        <dbReference type="EMBL" id="KAJ1934990.1"/>
    </source>
</evidence>
<evidence type="ECO:0000313" key="2">
    <source>
        <dbReference type="Proteomes" id="UP001150603"/>
    </source>
</evidence>
<protein>
    <submittedName>
        <fullName evidence="1">Uncharacterized protein</fullName>
    </submittedName>
</protein>
<sequence>MANIMIHKSSIFNGSDTQSEDLKFRKNGPVTRRLSKLGRKFEDFKRLPQKIRDEETKREARAYLLQVLRRLLVMVV</sequence>
<organism evidence="1 2">
    <name type="scientific">Linderina macrospora</name>
    <dbReference type="NCBI Taxonomy" id="4868"/>
    <lineage>
        <taxon>Eukaryota</taxon>
        <taxon>Fungi</taxon>
        <taxon>Fungi incertae sedis</taxon>
        <taxon>Zoopagomycota</taxon>
        <taxon>Kickxellomycotina</taxon>
        <taxon>Kickxellomycetes</taxon>
        <taxon>Kickxellales</taxon>
        <taxon>Kickxellaceae</taxon>
        <taxon>Linderina</taxon>
    </lineage>
</organism>
<comment type="caution">
    <text evidence="1">The sequence shown here is derived from an EMBL/GenBank/DDBJ whole genome shotgun (WGS) entry which is preliminary data.</text>
</comment>
<keyword evidence="2" id="KW-1185">Reference proteome</keyword>
<proteinExistence type="predicted"/>
<name>A0ACC1J2G1_9FUNG</name>
<dbReference type="Proteomes" id="UP001150603">
    <property type="component" value="Unassembled WGS sequence"/>
</dbReference>
<dbReference type="EMBL" id="JANBPW010004424">
    <property type="protein sequence ID" value="KAJ1934990.1"/>
    <property type="molecule type" value="Genomic_DNA"/>
</dbReference>
<gene>
    <name evidence="1" type="ORF">FBU59_005524</name>
</gene>
<accession>A0ACC1J2G1</accession>
<feature type="non-terminal residue" evidence="1">
    <location>
        <position position="76"/>
    </location>
</feature>